<evidence type="ECO:0000313" key="2">
    <source>
        <dbReference type="Proteomes" id="UP001233999"/>
    </source>
</evidence>
<dbReference type="EMBL" id="JASPKZ010009799">
    <property type="protein sequence ID" value="KAJ9576345.1"/>
    <property type="molecule type" value="Genomic_DNA"/>
</dbReference>
<feature type="non-terminal residue" evidence="1">
    <location>
        <position position="61"/>
    </location>
</feature>
<proteinExistence type="predicted"/>
<accession>A0AAD7Z9M2</accession>
<reference evidence="1" key="2">
    <citation type="submission" date="2023-05" db="EMBL/GenBank/DDBJ databases">
        <authorList>
            <person name="Fouks B."/>
        </authorList>
    </citation>
    <scope>NUCLEOTIDE SEQUENCE</scope>
    <source>
        <strain evidence="1">Stay&amp;Tobe</strain>
        <tissue evidence="1">Testes</tissue>
    </source>
</reference>
<keyword evidence="2" id="KW-1185">Reference proteome</keyword>
<gene>
    <name evidence="1" type="ORF">L9F63_006790</name>
</gene>
<comment type="caution">
    <text evidence="1">The sequence shown here is derived from an EMBL/GenBank/DDBJ whole genome shotgun (WGS) entry which is preliminary data.</text>
</comment>
<protein>
    <submittedName>
        <fullName evidence="1">Uncharacterized protein</fullName>
    </submittedName>
</protein>
<dbReference type="AlphaFoldDB" id="A0AAD7Z9M2"/>
<evidence type="ECO:0000313" key="1">
    <source>
        <dbReference type="EMBL" id="KAJ9576345.1"/>
    </source>
</evidence>
<feature type="non-terminal residue" evidence="1">
    <location>
        <position position="1"/>
    </location>
</feature>
<reference evidence="1" key="1">
    <citation type="journal article" date="2023" name="IScience">
        <title>Live-bearing cockroach genome reveals convergent evolutionary mechanisms linked to viviparity in insects and beyond.</title>
        <authorList>
            <person name="Fouks B."/>
            <person name="Harrison M.C."/>
            <person name="Mikhailova A.A."/>
            <person name="Marchal E."/>
            <person name="English S."/>
            <person name="Carruthers M."/>
            <person name="Jennings E.C."/>
            <person name="Chiamaka E.L."/>
            <person name="Frigard R.A."/>
            <person name="Pippel M."/>
            <person name="Attardo G.M."/>
            <person name="Benoit J.B."/>
            <person name="Bornberg-Bauer E."/>
            <person name="Tobe S.S."/>
        </authorList>
    </citation>
    <scope>NUCLEOTIDE SEQUENCE</scope>
    <source>
        <strain evidence="1">Stay&amp;Tobe</strain>
    </source>
</reference>
<name>A0AAD7Z9M2_DIPPU</name>
<sequence length="61" mass="7019">ISAEIRLFYGTGFSNDYQCSTFLITGKKSLLLFFKNILRTSPKCNLLLEDYLLPLSITFLH</sequence>
<dbReference type="Proteomes" id="UP001233999">
    <property type="component" value="Unassembled WGS sequence"/>
</dbReference>
<organism evidence="1 2">
    <name type="scientific">Diploptera punctata</name>
    <name type="common">Pacific beetle cockroach</name>
    <dbReference type="NCBI Taxonomy" id="6984"/>
    <lineage>
        <taxon>Eukaryota</taxon>
        <taxon>Metazoa</taxon>
        <taxon>Ecdysozoa</taxon>
        <taxon>Arthropoda</taxon>
        <taxon>Hexapoda</taxon>
        <taxon>Insecta</taxon>
        <taxon>Pterygota</taxon>
        <taxon>Neoptera</taxon>
        <taxon>Polyneoptera</taxon>
        <taxon>Dictyoptera</taxon>
        <taxon>Blattodea</taxon>
        <taxon>Blaberoidea</taxon>
        <taxon>Blaberidae</taxon>
        <taxon>Diplopterinae</taxon>
        <taxon>Diploptera</taxon>
    </lineage>
</organism>